<dbReference type="AlphaFoldDB" id="A0A0B7ADE1"/>
<protein>
    <submittedName>
        <fullName evidence="1">Uncharacterized protein</fullName>
    </submittedName>
</protein>
<reference evidence="1" key="1">
    <citation type="submission" date="2014-12" db="EMBL/GenBank/DDBJ databases">
        <title>Insight into the proteome of Arion vulgaris.</title>
        <authorList>
            <person name="Aradska J."/>
            <person name="Bulat T."/>
            <person name="Smidak R."/>
            <person name="Sarate P."/>
            <person name="Gangsoo J."/>
            <person name="Sialana F."/>
            <person name="Bilban M."/>
            <person name="Lubec G."/>
        </authorList>
    </citation>
    <scope>NUCLEOTIDE SEQUENCE</scope>
    <source>
        <tissue evidence="1">Skin</tissue>
    </source>
</reference>
<sequence length="67" mass="8332">MNKQMKRTEACKVGKTNKQVFQQPGVKMEQIRELEIRQLRYFGHNKRYNFWKLSWKEKVECKRERGR</sequence>
<accession>A0A0B7ADE1</accession>
<gene>
    <name evidence="1" type="primary">ORF107454</name>
</gene>
<name>A0A0B7ADE1_9EUPU</name>
<evidence type="ECO:0000313" key="1">
    <source>
        <dbReference type="EMBL" id="CEK77940.1"/>
    </source>
</evidence>
<dbReference type="EMBL" id="HACG01031075">
    <property type="protein sequence ID" value="CEK77940.1"/>
    <property type="molecule type" value="Transcribed_RNA"/>
</dbReference>
<organism evidence="1">
    <name type="scientific">Arion vulgaris</name>
    <dbReference type="NCBI Taxonomy" id="1028688"/>
    <lineage>
        <taxon>Eukaryota</taxon>
        <taxon>Metazoa</taxon>
        <taxon>Spiralia</taxon>
        <taxon>Lophotrochozoa</taxon>
        <taxon>Mollusca</taxon>
        <taxon>Gastropoda</taxon>
        <taxon>Heterobranchia</taxon>
        <taxon>Euthyneura</taxon>
        <taxon>Panpulmonata</taxon>
        <taxon>Eupulmonata</taxon>
        <taxon>Stylommatophora</taxon>
        <taxon>Helicina</taxon>
        <taxon>Arionoidea</taxon>
        <taxon>Arionidae</taxon>
        <taxon>Arion</taxon>
    </lineage>
</organism>
<proteinExistence type="predicted"/>